<gene>
    <name evidence="3" type="ORF">GSMUA_16090.1</name>
</gene>
<dbReference type="AlphaFoldDB" id="A0A804L5Z2"/>
<dbReference type="EMBL" id="HG996475">
    <property type="protein sequence ID" value="CAG1864019.1"/>
    <property type="molecule type" value="Genomic_DNA"/>
</dbReference>
<name>A0A804L5Z2_MUSAM</name>
<dbReference type="OMA" id="IATCEND"/>
<feature type="region of interest" description="Disordered" evidence="1">
    <location>
        <begin position="1"/>
        <end position="29"/>
    </location>
</feature>
<dbReference type="Gramene" id="Ma11_t09340.1">
    <property type="protein sequence ID" value="Ma11_p09340.1"/>
    <property type="gene ID" value="Ma11_g09340"/>
</dbReference>
<dbReference type="PANTHER" id="PTHR31170">
    <property type="entry name" value="BNAC04G53230D PROTEIN"/>
    <property type="match status" value="1"/>
</dbReference>
<dbReference type="Proteomes" id="UP000012960">
    <property type="component" value="Unplaced"/>
</dbReference>
<dbReference type="InParanoid" id="A0A804L5Z2"/>
<keyword evidence="5" id="KW-1185">Reference proteome</keyword>
<evidence type="ECO:0000256" key="2">
    <source>
        <dbReference type="SAM" id="Phobius"/>
    </source>
</evidence>
<evidence type="ECO:0000313" key="4">
    <source>
        <dbReference type="EnsemblPlants" id="Ma11_p09340.1"/>
    </source>
</evidence>
<organism evidence="4 5">
    <name type="scientific">Musa acuminata subsp. malaccensis</name>
    <name type="common">Wild banana</name>
    <name type="synonym">Musa malaccensis</name>
    <dbReference type="NCBI Taxonomy" id="214687"/>
    <lineage>
        <taxon>Eukaryota</taxon>
        <taxon>Viridiplantae</taxon>
        <taxon>Streptophyta</taxon>
        <taxon>Embryophyta</taxon>
        <taxon>Tracheophyta</taxon>
        <taxon>Spermatophyta</taxon>
        <taxon>Magnoliopsida</taxon>
        <taxon>Liliopsida</taxon>
        <taxon>Zingiberales</taxon>
        <taxon>Musaceae</taxon>
        <taxon>Musa</taxon>
    </lineage>
</organism>
<dbReference type="PANTHER" id="PTHR31170:SF18">
    <property type="entry name" value="(WILD MALAYSIAN BANANA) HYPOTHETICAL PROTEIN"/>
    <property type="match status" value="1"/>
</dbReference>
<reference evidence="4" key="2">
    <citation type="submission" date="2021-05" db="UniProtKB">
        <authorList>
            <consortium name="EnsemblPlants"/>
        </authorList>
    </citation>
    <scope>IDENTIFICATION</scope>
    <source>
        <strain evidence="4">subsp. malaccensis</strain>
    </source>
</reference>
<dbReference type="EnsemblPlants" id="Ma11_t09340.1">
    <property type="protein sequence ID" value="Ma11_p09340.1"/>
    <property type="gene ID" value="Ma11_g09340"/>
</dbReference>
<protein>
    <submittedName>
        <fullName evidence="3">(wild Malaysian banana) hypothetical protein</fullName>
    </submittedName>
</protein>
<dbReference type="Pfam" id="PF03140">
    <property type="entry name" value="DUF247"/>
    <property type="match status" value="1"/>
</dbReference>
<proteinExistence type="predicted"/>
<sequence>MAAEERSWAVEIDDQHKNTGKSAEKQQSPKPSIYIVPPYIRNLNCHAYKPHIVSFGPYHHGDPDVMPMEEHKDRALTRFLKRANKSLQDVMTAIEEVVQQLRGAYQSLDGKWAEDKRFVHLMILDGCFMLEIIRVATKKPDDGGHGYEMDEPIFSDHGNLYTVPCIKRDMMMIENQLPLLVLYKLVFVEGGRNCVVVNELVLKFWGKPSTVEEEHLLLEERRHLLDLLRLSRLVKRSSTDNSRGRTNRRKVSNIRSAFELREAGIHFRKSNSNSLLDIEFKHGVLSLPNLTVDDNTEYMFLNLMAFERLNVGTGNEVTSYVVFMDSIIDSAKDVSLLQSKDIIENAFGSDEAAAELFNRLSKDVVIPPQGILGDVYGEVKYYFGRRRNRWWANLKHTHFSSPWSLLSLVAAIVLLVLTVLQTIYTLLQFYHPPSA</sequence>
<dbReference type="InterPro" id="IPR004158">
    <property type="entry name" value="DUF247_pln"/>
</dbReference>
<reference evidence="3" key="1">
    <citation type="submission" date="2021-03" db="EMBL/GenBank/DDBJ databases">
        <authorList>
            <consortium name="Genoscope - CEA"/>
            <person name="William W."/>
        </authorList>
    </citation>
    <scope>NUCLEOTIDE SEQUENCE</scope>
    <source>
        <strain evidence="3">Doubled-haploid Pahang</strain>
    </source>
</reference>
<keyword evidence="2" id="KW-0472">Membrane</keyword>
<evidence type="ECO:0000313" key="5">
    <source>
        <dbReference type="Proteomes" id="UP000012960"/>
    </source>
</evidence>
<feature type="transmembrane region" description="Helical" evidence="2">
    <location>
        <begin position="403"/>
        <end position="427"/>
    </location>
</feature>
<evidence type="ECO:0000256" key="1">
    <source>
        <dbReference type="SAM" id="MobiDB-lite"/>
    </source>
</evidence>
<keyword evidence="2" id="KW-1133">Transmembrane helix</keyword>
<evidence type="ECO:0000313" key="3">
    <source>
        <dbReference type="EMBL" id="CAG1864019.1"/>
    </source>
</evidence>
<feature type="compositionally biased region" description="Basic and acidic residues" evidence="1">
    <location>
        <begin position="1"/>
        <end position="17"/>
    </location>
</feature>
<keyword evidence="2" id="KW-0812">Transmembrane</keyword>
<accession>A0A804L5Z2</accession>